<organism evidence="11 12">
    <name type="scientific">Caballeronia choica</name>
    <dbReference type="NCBI Taxonomy" id="326476"/>
    <lineage>
        <taxon>Bacteria</taxon>
        <taxon>Pseudomonadati</taxon>
        <taxon>Pseudomonadota</taxon>
        <taxon>Betaproteobacteria</taxon>
        <taxon>Burkholderiales</taxon>
        <taxon>Burkholderiaceae</taxon>
        <taxon>Caballeronia</taxon>
    </lineage>
</organism>
<comment type="cofactor">
    <cofactor evidence="1">
        <name>pyrroloquinoline quinone</name>
        <dbReference type="ChEBI" id="CHEBI:58442"/>
    </cofactor>
</comment>
<dbReference type="InterPro" id="IPR015943">
    <property type="entry name" value="WD40/YVTN_repeat-like_dom_sf"/>
</dbReference>
<feature type="signal peptide" evidence="9">
    <location>
        <begin position="1"/>
        <end position="21"/>
    </location>
</feature>
<dbReference type="PROSITE" id="PS51007">
    <property type="entry name" value="CYTC"/>
    <property type="match status" value="1"/>
</dbReference>
<dbReference type="Proteomes" id="UP000054770">
    <property type="component" value="Unassembled WGS sequence"/>
</dbReference>
<name>A0A158KY31_9BURK</name>
<evidence type="ECO:0000256" key="5">
    <source>
        <dbReference type="ARBA" id="ARBA00022729"/>
    </source>
</evidence>
<dbReference type="InterPro" id="IPR011047">
    <property type="entry name" value="Quinoprotein_ADH-like_sf"/>
</dbReference>
<sequence length="652" mass="68117">MIKHSLILMLPAIFLASVAGASDLNDTLAPPSNGLAKVGEQVFKQHCQACHDPAIERAPNRADLAARPREAIVNALTTGIMVPMAQGLAPEQIQAVAAYLHPGETAAAAGQTAPVELARKYPLCSEHPPIVGSRSDWTSTGLDARGTRYQANPGIKYADVAKLKVKWSFAMVGGAQPTVVGDWLFITNRSGEFYALDANTGCVHWVVEDAPSRTTPVVVRSNVAPSGWATVIGIRGLGVGAVRAYDAKTGQKLWDSGALESNPLTQIVAAPVVDGDQVFVPMSTGEEVAAMRPDYACCSARGSVTALDLKTGKKLWQTHVITEPLRATGTNAVGVEIQGPAGGAVWSTPTVDAERGLVYAVTGNSYTDVDTKGTNAVVAFDMKSGAIRWSTQVTAADNFIMGCWSKKKGVNCPNPLGRDVDFGASPLLFGSHGKRPVLVAADKASNVYGLDPSSGKLLWTVSVGSGGSLGGVEWGIGADHRHVYVPNSDVTGLQDEVLRPMGKPKLPIKPSAPQPGLNALDPFTGRLVWSRPAPVAPCKYAGDRSKDFALGACIRAQSAAPAVMPGVVFSGTMDGWLRAYDAASGDIIWAFSTTAIRYNTVNGVMGQPGGNIDGMGPTIANGMVYTMSGKIGAASTGSNDVNVLLAFSVNGR</sequence>
<evidence type="ECO:0000256" key="8">
    <source>
        <dbReference type="PROSITE-ProRule" id="PRU00433"/>
    </source>
</evidence>
<dbReference type="Gene3D" id="2.140.10.10">
    <property type="entry name" value="Quinoprotein alcohol dehydrogenase-like superfamily"/>
    <property type="match status" value="1"/>
</dbReference>
<proteinExistence type="inferred from homology"/>
<dbReference type="GO" id="GO:0016491">
    <property type="term" value="F:oxidoreductase activity"/>
    <property type="evidence" value="ECO:0007669"/>
    <property type="project" value="UniProtKB-KW"/>
</dbReference>
<reference evidence="11" key="1">
    <citation type="submission" date="2016-01" db="EMBL/GenBank/DDBJ databases">
        <authorList>
            <person name="Peeters C."/>
        </authorList>
    </citation>
    <scope>NUCLEOTIDE SEQUENCE [LARGE SCALE GENOMIC DNA]</scope>
    <source>
        <strain evidence="11">LMG 22940</strain>
    </source>
</reference>
<evidence type="ECO:0000313" key="11">
    <source>
        <dbReference type="EMBL" id="SAL86066.1"/>
    </source>
</evidence>
<feature type="domain" description="Cytochrome c" evidence="10">
    <location>
        <begin position="34"/>
        <end position="104"/>
    </location>
</feature>
<dbReference type="GO" id="GO:0046872">
    <property type="term" value="F:metal ion binding"/>
    <property type="evidence" value="ECO:0007669"/>
    <property type="project" value="UniProtKB-KW"/>
</dbReference>
<evidence type="ECO:0000256" key="2">
    <source>
        <dbReference type="ARBA" id="ARBA00008156"/>
    </source>
</evidence>
<evidence type="ECO:0000313" key="12">
    <source>
        <dbReference type="Proteomes" id="UP000054770"/>
    </source>
</evidence>
<evidence type="ECO:0000256" key="1">
    <source>
        <dbReference type="ARBA" id="ARBA00001931"/>
    </source>
</evidence>
<dbReference type="InterPro" id="IPR002372">
    <property type="entry name" value="PQQ_rpt_dom"/>
</dbReference>
<dbReference type="Pfam" id="PF13442">
    <property type="entry name" value="Cytochrome_CBB3"/>
    <property type="match status" value="1"/>
</dbReference>
<dbReference type="EMBL" id="FCON02000211">
    <property type="protein sequence ID" value="SAL86066.1"/>
    <property type="molecule type" value="Genomic_DNA"/>
</dbReference>
<gene>
    <name evidence="11" type="ORF">AWB68_07900</name>
</gene>
<dbReference type="AlphaFoldDB" id="A0A158KY31"/>
<dbReference type="SUPFAM" id="SSF50998">
    <property type="entry name" value="Quinoprotein alcohol dehydrogenase-like"/>
    <property type="match status" value="1"/>
</dbReference>
<dbReference type="Gene3D" id="1.10.760.10">
    <property type="entry name" value="Cytochrome c-like domain"/>
    <property type="match status" value="1"/>
</dbReference>
<evidence type="ECO:0000256" key="7">
    <source>
        <dbReference type="ARBA" id="ARBA00023004"/>
    </source>
</evidence>
<keyword evidence="7 8" id="KW-0408">Iron</keyword>
<keyword evidence="12" id="KW-1185">Reference proteome</keyword>
<dbReference type="InterPro" id="IPR009056">
    <property type="entry name" value="Cyt_c-like_dom"/>
</dbReference>
<accession>A0A158KY31</accession>
<keyword evidence="6" id="KW-0560">Oxidoreductase</keyword>
<comment type="caution">
    <text evidence="11">The sequence shown here is derived from an EMBL/GenBank/DDBJ whole genome shotgun (WGS) entry which is preliminary data.</text>
</comment>
<dbReference type="Pfam" id="PF01011">
    <property type="entry name" value="PQQ"/>
    <property type="match status" value="1"/>
</dbReference>
<dbReference type="InterPro" id="IPR018391">
    <property type="entry name" value="PQQ_b-propeller_rpt"/>
</dbReference>
<dbReference type="OrthoDB" id="282145at2"/>
<evidence type="ECO:0000259" key="10">
    <source>
        <dbReference type="PROSITE" id="PS51007"/>
    </source>
</evidence>
<dbReference type="GO" id="GO:0009055">
    <property type="term" value="F:electron transfer activity"/>
    <property type="evidence" value="ECO:0007669"/>
    <property type="project" value="InterPro"/>
</dbReference>
<protein>
    <submittedName>
        <fullName evidence="11">Quinoprotein decanol dehydrogenase</fullName>
    </submittedName>
</protein>
<feature type="chain" id="PRO_5011116098" evidence="9">
    <location>
        <begin position="22"/>
        <end position="652"/>
    </location>
</feature>
<evidence type="ECO:0000256" key="6">
    <source>
        <dbReference type="ARBA" id="ARBA00023002"/>
    </source>
</evidence>
<dbReference type="SMART" id="SM00564">
    <property type="entry name" value="PQQ"/>
    <property type="match status" value="6"/>
</dbReference>
<comment type="similarity">
    <text evidence="2">Belongs to the bacterial PQQ dehydrogenase family.</text>
</comment>
<dbReference type="Gene3D" id="2.130.10.10">
    <property type="entry name" value="YVTN repeat-like/Quinoprotein amine dehydrogenase"/>
    <property type="match status" value="1"/>
</dbReference>
<keyword evidence="4 8" id="KW-0479">Metal-binding</keyword>
<evidence type="ECO:0000256" key="3">
    <source>
        <dbReference type="ARBA" id="ARBA00022617"/>
    </source>
</evidence>
<dbReference type="RefSeq" id="WP_087649685.1">
    <property type="nucleotide sequence ID" value="NZ_FCON02000211.1"/>
</dbReference>
<keyword evidence="5 9" id="KW-0732">Signal</keyword>
<dbReference type="GO" id="GO:0020037">
    <property type="term" value="F:heme binding"/>
    <property type="evidence" value="ECO:0007669"/>
    <property type="project" value="InterPro"/>
</dbReference>
<dbReference type="PANTHER" id="PTHR32303">
    <property type="entry name" value="QUINOPROTEIN ALCOHOL DEHYDROGENASE (CYTOCHROME C)"/>
    <property type="match status" value="1"/>
</dbReference>
<dbReference type="Pfam" id="PF13360">
    <property type="entry name" value="PQQ_2"/>
    <property type="match status" value="1"/>
</dbReference>
<keyword evidence="3 8" id="KW-0349">Heme</keyword>
<evidence type="ECO:0000256" key="4">
    <source>
        <dbReference type="ARBA" id="ARBA00022723"/>
    </source>
</evidence>
<evidence type="ECO:0000256" key="9">
    <source>
        <dbReference type="SAM" id="SignalP"/>
    </source>
</evidence>
<dbReference type="SUPFAM" id="SSF46626">
    <property type="entry name" value="Cytochrome c"/>
    <property type="match status" value="1"/>
</dbReference>
<dbReference type="PANTHER" id="PTHR32303:SF10">
    <property type="entry name" value="OUTER MEMBRANE PROTEIN ASSEMBLY FACTOR BAMB"/>
    <property type="match status" value="1"/>
</dbReference>
<dbReference type="InterPro" id="IPR036909">
    <property type="entry name" value="Cyt_c-like_dom_sf"/>
</dbReference>